<feature type="compositionally biased region" description="Low complexity" evidence="3">
    <location>
        <begin position="374"/>
        <end position="403"/>
    </location>
</feature>
<reference evidence="6" key="1">
    <citation type="journal article" date="2018" name="Nat. Microbiol.">
        <title>Leveraging single-cell genomics to expand the fungal tree of life.</title>
        <authorList>
            <person name="Ahrendt S.R."/>
            <person name="Quandt C.A."/>
            <person name="Ciobanu D."/>
            <person name="Clum A."/>
            <person name="Salamov A."/>
            <person name="Andreopoulos B."/>
            <person name="Cheng J.F."/>
            <person name="Woyke T."/>
            <person name="Pelin A."/>
            <person name="Henrissat B."/>
            <person name="Reynolds N.K."/>
            <person name="Benny G.L."/>
            <person name="Smith M.E."/>
            <person name="James T.Y."/>
            <person name="Grigoriev I.V."/>
        </authorList>
    </citation>
    <scope>NUCLEOTIDE SEQUENCE [LARGE SCALE GENOMIC DNA]</scope>
    <source>
        <strain evidence="6">RSA 1356</strain>
    </source>
</reference>
<dbReference type="OrthoDB" id="5575144at2759"/>
<sequence length="936" mass="99455">MSSGRRSHDDREGSEASGQQHLLVGGGDGSAGSASTYALDPTAMAAAAAYQHHPPPQHHHHPHQQHPSAEPMPPGMHRPPHPYSMTDPSHHLPMEPPVATQPVLGYGMGYVPSQSANDPATMYDYVGQVPMQPMMQPGDPTAQVLGVGQETLPPQPHIKTTKRKQVKNACVNCQKACKKCDDGRPCQRCIKYNLTDTCINSPRKERKKGVKRGPYKRRQKQDTIGGLVHPSDSGMAAEEAAFSGSMVTGIPGMGVAASNVPPQEIPYYAYYPTQQPVLYTADPSQMQHGQTSGYYYVAAPQPPPQQTVQAPGGSAEHAGISLPQQSSQHPGYYYPPYYQAPPMAQAPSSSANFPSGSMAAAAAAAAAAATMAHPQSMAPMSGGMPPGGSQPSGQTPQPQQQQPTPQPQPPQSQQQQQQQTGEGSSRPYSFPGNLQHTAAVMIAPAMPFIPALTGQRRDSKLDILSELCTAVLDRDKRRSDEESDGDDDADDKLRAKKLGALTSAAYGRRLASHRTTPPLSPTLDWYKRGHDDERSARSKPGSSEPQPRLRRRFSTDSLSSVASAPPGPRDAHARQAPPHVGRLNIRLPPLGLSALGIITPENSPTEVSFPVATNVNDVLRSTNAPSPRASPIRDEEHDSDHANRVRLEKGKSAGWHDDAAAASYGRKGVLNPLPPNWPSMLPGLDDPSVYRKSASLVDALLPPRKLSLPILPSATFGSLPSPSGRMDDAKHGGKRRHSDQLPGLALLAETSGWHARRVDHCPPRARDAHKAPASPDHSPSAGHGDAAVHRSLEAMVRPITPLPPPSQPGLAASWLACNLESAARQLPIIDASSATAASELSEAGYDLSASIADATEDDAKTMTASEPGFSDTLSLNAGHPVDSTDIRQHGPAAVTASSMPASPCVAAHTDERPRCGTAPLQSMDRKQTDDGNVDVV</sequence>
<dbReference type="PANTHER" id="PTHR47659:SF7">
    <property type="entry name" value="FUNGAL TRANSCRIPTIONAL REGULATORY PROTEIN, N-TERMINAL DOMAIN-CONTAINING PROTEIN"/>
    <property type="match status" value="1"/>
</dbReference>
<dbReference type="EMBL" id="KZ992432">
    <property type="protein sequence ID" value="RKP10940.1"/>
    <property type="molecule type" value="Genomic_DNA"/>
</dbReference>
<dbReference type="SMART" id="SM00066">
    <property type="entry name" value="GAL4"/>
    <property type="match status" value="1"/>
</dbReference>
<feature type="compositionally biased region" description="Basic and acidic residues" evidence="3">
    <location>
        <begin position="1"/>
        <end position="14"/>
    </location>
</feature>
<evidence type="ECO:0000313" key="6">
    <source>
        <dbReference type="Proteomes" id="UP000271241"/>
    </source>
</evidence>
<feature type="region of interest" description="Disordered" evidence="3">
    <location>
        <begin position="620"/>
        <end position="641"/>
    </location>
</feature>
<feature type="region of interest" description="Disordered" evidence="3">
    <location>
        <begin position="714"/>
        <end position="738"/>
    </location>
</feature>
<feature type="region of interest" description="Disordered" evidence="3">
    <location>
        <begin position="300"/>
        <end position="326"/>
    </location>
</feature>
<dbReference type="STRING" id="78915.A0A4P9XZN0"/>
<feature type="compositionally biased region" description="Basic and acidic residues" evidence="3">
    <location>
        <begin position="525"/>
        <end position="536"/>
    </location>
</feature>
<feature type="region of interest" description="Disordered" evidence="3">
    <location>
        <begin position="894"/>
        <end position="936"/>
    </location>
</feature>
<dbReference type="Proteomes" id="UP000271241">
    <property type="component" value="Unassembled WGS sequence"/>
</dbReference>
<protein>
    <recommendedName>
        <fullName evidence="4">Zn(2)-C6 fungal-type domain-containing protein</fullName>
    </recommendedName>
</protein>
<dbReference type="GO" id="GO:0000981">
    <property type="term" value="F:DNA-binding transcription factor activity, RNA polymerase II-specific"/>
    <property type="evidence" value="ECO:0007669"/>
    <property type="project" value="InterPro"/>
</dbReference>
<organism evidence="5 6">
    <name type="scientific">Thamnocephalis sphaerospora</name>
    <dbReference type="NCBI Taxonomy" id="78915"/>
    <lineage>
        <taxon>Eukaryota</taxon>
        <taxon>Fungi</taxon>
        <taxon>Fungi incertae sedis</taxon>
        <taxon>Zoopagomycota</taxon>
        <taxon>Zoopagomycotina</taxon>
        <taxon>Zoopagomycetes</taxon>
        <taxon>Zoopagales</taxon>
        <taxon>Sigmoideomycetaceae</taxon>
        <taxon>Thamnocephalis</taxon>
    </lineage>
</organism>
<feature type="region of interest" description="Disordered" evidence="3">
    <location>
        <begin position="501"/>
        <end position="582"/>
    </location>
</feature>
<feature type="region of interest" description="Disordered" evidence="3">
    <location>
        <begin position="204"/>
        <end position="232"/>
    </location>
</feature>
<name>A0A4P9XZN0_9FUNG</name>
<dbReference type="PROSITE" id="PS50048">
    <property type="entry name" value="ZN2_CY6_FUNGAL_2"/>
    <property type="match status" value="1"/>
</dbReference>
<proteinExistence type="predicted"/>
<feature type="region of interest" description="Disordered" evidence="3">
    <location>
        <begin position="50"/>
        <end position="96"/>
    </location>
</feature>
<evidence type="ECO:0000256" key="1">
    <source>
        <dbReference type="ARBA" id="ARBA00022723"/>
    </source>
</evidence>
<feature type="compositionally biased region" description="Low complexity" evidence="3">
    <location>
        <begin position="411"/>
        <end position="425"/>
    </location>
</feature>
<dbReference type="GO" id="GO:0008270">
    <property type="term" value="F:zinc ion binding"/>
    <property type="evidence" value="ECO:0007669"/>
    <property type="project" value="InterPro"/>
</dbReference>
<evidence type="ECO:0000256" key="2">
    <source>
        <dbReference type="ARBA" id="ARBA00023242"/>
    </source>
</evidence>
<feature type="compositionally biased region" description="Basic residues" evidence="3">
    <location>
        <begin position="204"/>
        <end position="219"/>
    </location>
</feature>
<dbReference type="CDD" id="cd00067">
    <property type="entry name" value="GAL4"/>
    <property type="match status" value="1"/>
</dbReference>
<dbReference type="PANTHER" id="PTHR47659">
    <property type="entry name" value="ZN(II)2CYS6 TRANSCRIPTION FACTOR (EUROFUNG)-RELATED"/>
    <property type="match status" value="1"/>
</dbReference>
<feature type="domain" description="Zn(2)-C6 fungal-type" evidence="4">
    <location>
        <begin position="169"/>
        <end position="200"/>
    </location>
</feature>
<dbReference type="AlphaFoldDB" id="A0A4P9XZN0"/>
<feature type="region of interest" description="Disordered" evidence="3">
    <location>
        <begin position="374"/>
        <end position="432"/>
    </location>
</feature>
<keyword evidence="1" id="KW-0479">Metal-binding</keyword>
<gene>
    <name evidence="5" type="ORF">THASP1DRAFT_27305</name>
</gene>
<dbReference type="InterPro" id="IPR001138">
    <property type="entry name" value="Zn2Cys6_DnaBD"/>
</dbReference>
<feature type="compositionally biased region" description="Basic residues" evidence="3">
    <location>
        <begin position="55"/>
        <end position="64"/>
    </location>
</feature>
<dbReference type="InterPro" id="IPR050335">
    <property type="entry name" value="ERT1_acuK_gluconeogen_tf"/>
</dbReference>
<keyword evidence="6" id="KW-1185">Reference proteome</keyword>
<evidence type="ECO:0000259" key="4">
    <source>
        <dbReference type="PROSITE" id="PS50048"/>
    </source>
</evidence>
<evidence type="ECO:0000256" key="3">
    <source>
        <dbReference type="SAM" id="MobiDB-lite"/>
    </source>
</evidence>
<feature type="compositionally biased region" description="Basic and acidic residues" evidence="3">
    <location>
        <begin position="631"/>
        <end position="641"/>
    </location>
</feature>
<keyword evidence="2" id="KW-0539">Nucleus</keyword>
<evidence type="ECO:0000313" key="5">
    <source>
        <dbReference type="EMBL" id="RKP10940.1"/>
    </source>
</evidence>
<accession>A0A4P9XZN0</accession>
<feature type="region of interest" description="Disordered" evidence="3">
    <location>
        <begin position="763"/>
        <end position="785"/>
    </location>
</feature>
<feature type="region of interest" description="Disordered" evidence="3">
    <location>
        <begin position="1"/>
        <end position="38"/>
    </location>
</feature>